<dbReference type="EMBL" id="PDLM01000005">
    <property type="protein sequence ID" value="RDW77197.1"/>
    <property type="molecule type" value="Genomic_DNA"/>
</dbReference>
<comment type="subcellular location">
    <subcellularLocation>
        <location evidence="1 7">Nucleus</location>
    </subcellularLocation>
</comment>
<reference evidence="9 10" key="1">
    <citation type="journal article" date="2018" name="IMA Fungus">
        <title>IMA Genome-F 9: Draft genome sequence of Annulohypoxylon stygium, Aspergillus mulundensis, Berkeleyomyces basicola (syn. Thielaviopsis basicola), Ceratocystis smalleyi, two Cercospora beticola strains, Coleophoma cylindrospora, Fusarium fracticaudum, Phialophora cf. hyalina, and Morchella septimelata.</title>
        <authorList>
            <person name="Wingfield B.D."/>
            <person name="Bills G.F."/>
            <person name="Dong Y."/>
            <person name="Huang W."/>
            <person name="Nel W.J."/>
            <person name="Swalarsk-Parry B.S."/>
            <person name="Vaghefi N."/>
            <person name="Wilken P.M."/>
            <person name="An Z."/>
            <person name="de Beer Z.W."/>
            <person name="De Vos L."/>
            <person name="Chen L."/>
            <person name="Duong T.A."/>
            <person name="Gao Y."/>
            <person name="Hammerbacher A."/>
            <person name="Kikkert J.R."/>
            <person name="Li Y."/>
            <person name="Li H."/>
            <person name="Li K."/>
            <person name="Li Q."/>
            <person name="Liu X."/>
            <person name="Ma X."/>
            <person name="Naidoo K."/>
            <person name="Pethybridge S.J."/>
            <person name="Sun J."/>
            <person name="Steenkamp E.T."/>
            <person name="van der Nest M.A."/>
            <person name="van Wyk S."/>
            <person name="Wingfield M.J."/>
            <person name="Xiong C."/>
            <person name="Yue Q."/>
            <person name="Zhang X."/>
        </authorList>
    </citation>
    <scope>NUCLEOTIDE SEQUENCE [LARGE SCALE GENOMIC DNA]</scope>
    <source>
        <strain evidence="9 10">BP6252</strain>
    </source>
</reference>
<dbReference type="InterPro" id="IPR011039">
    <property type="entry name" value="TFIIF_interaction"/>
</dbReference>
<comment type="similarity">
    <text evidence="2 7">Belongs to the TFIIF alpha subunit family.</text>
</comment>
<evidence type="ECO:0000256" key="8">
    <source>
        <dbReference type="SAM" id="MobiDB-lite"/>
    </source>
</evidence>
<evidence type="ECO:0000256" key="1">
    <source>
        <dbReference type="ARBA" id="ARBA00004123"/>
    </source>
</evidence>
<organism evidence="9 10">
    <name type="scientific">Coleophoma cylindrospora</name>
    <dbReference type="NCBI Taxonomy" id="1849047"/>
    <lineage>
        <taxon>Eukaryota</taxon>
        <taxon>Fungi</taxon>
        <taxon>Dikarya</taxon>
        <taxon>Ascomycota</taxon>
        <taxon>Pezizomycotina</taxon>
        <taxon>Leotiomycetes</taxon>
        <taxon>Helotiales</taxon>
        <taxon>Dermateaceae</taxon>
        <taxon>Coleophoma</taxon>
    </lineage>
</organism>
<evidence type="ECO:0000256" key="3">
    <source>
        <dbReference type="ARBA" id="ARBA00023015"/>
    </source>
</evidence>
<dbReference type="PANTHER" id="PTHR13011:SF0">
    <property type="entry name" value="GENERAL TRANSCRIPTION FACTOR IIF SUBUNIT 1"/>
    <property type="match status" value="1"/>
</dbReference>
<dbReference type="AlphaFoldDB" id="A0A3D8RSY2"/>
<evidence type="ECO:0000313" key="10">
    <source>
        <dbReference type="Proteomes" id="UP000256645"/>
    </source>
</evidence>
<dbReference type="Pfam" id="PF05793">
    <property type="entry name" value="TFIIF_alpha"/>
    <property type="match status" value="1"/>
</dbReference>
<feature type="compositionally biased region" description="Polar residues" evidence="8">
    <location>
        <begin position="490"/>
        <end position="500"/>
    </location>
</feature>
<feature type="compositionally biased region" description="Low complexity" evidence="8">
    <location>
        <begin position="543"/>
        <end position="556"/>
    </location>
</feature>
<keyword evidence="5 7" id="KW-0804">Transcription</keyword>
<feature type="compositionally biased region" description="Basic residues" evidence="8">
    <location>
        <begin position="421"/>
        <end position="435"/>
    </location>
</feature>
<dbReference type="GO" id="GO:0016251">
    <property type="term" value="F:RNA polymerase II general transcription initiation factor activity"/>
    <property type="evidence" value="ECO:0007669"/>
    <property type="project" value="TreeGrafter"/>
</dbReference>
<dbReference type="Proteomes" id="UP000256645">
    <property type="component" value="Unassembled WGS sequence"/>
</dbReference>
<keyword evidence="3 7" id="KW-0805">Transcription regulation</keyword>
<gene>
    <name evidence="9" type="ORF">BP6252_05250</name>
</gene>
<dbReference type="GO" id="GO:0001096">
    <property type="term" value="F:TFIIF-class transcription factor complex binding"/>
    <property type="evidence" value="ECO:0007669"/>
    <property type="project" value="TreeGrafter"/>
</dbReference>
<feature type="compositionally biased region" description="Polar residues" evidence="8">
    <location>
        <begin position="520"/>
        <end position="531"/>
    </location>
</feature>
<accession>A0A3D8RSY2</accession>
<feature type="compositionally biased region" description="Basic and acidic residues" evidence="8">
    <location>
        <begin position="462"/>
        <end position="484"/>
    </location>
</feature>
<evidence type="ECO:0000256" key="4">
    <source>
        <dbReference type="ARBA" id="ARBA00023125"/>
    </source>
</evidence>
<feature type="compositionally biased region" description="Polar residues" evidence="8">
    <location>
        <begin position="565"/>
        <end position="574"/>
    </location>
</feature>
<evidence type="ECO:0000256" key="2">
    <source>
        <dbReference type="ARBA" id="ARBA00005249"/>
    </source>
</evidence>
<feature type="region of interest" description="Disordered" evidence="8">
    <location>
        <begin position="366"/>
        <end position="677"/>
    </location>
</feature>
<dbReference type="GO" id="GO:0003677">
    <property type="term" value="F:DNA binding"/>
    <property type="evidence" value="ECO:0007669"/>
    <property type="project" value="UniProtKB-KW"/>
</dbReference>
<feature type="compositionally biased region" description="Basic and acidic residues" evidence="8">
    <location>
        <begin position="382"/>
        <end position="395"/>
    </location>
</feature>
<feature type="compositionally biased region" description="Basic and acidic residues" evidence="8">
    <location>
        <begin position="143"/>
        <end position="160"/>
    </location>
</feature>
<dbReference type="GO" id="GO:0006367">
    <property type="term" value="P:transcription initiation at RNA polymerase II promoter"/>
    <property type="evidence" value="ECO:0007669"/>
    <property type="project" value="InterPro"/>
</dbReference>
<dbReference type="GO" id="GO:0005674">
    <property type="term" value="C:transcription factor TFIIF complex"/>
    <property type="evidence" value="ECO:0007669"/>
    <property type="project" value="TreeGrafter"/>
</dbReference>
<dbReference type="OrthoDB" id="76676at2759"/>
<comment type="caution">
    <text evidence="9">The sequence shown here is derived from an EMBL/GenBank/DDBJ whole genome shotgun (WGS) entry which is preliminary data.</text>
</comment>
<name>A0A3D8RSY2_9HELO</name>
<evidence type="ECO:0000256" key="6">
    <source>
        <dbReference type="ARBA" id="ARBA00023242"/>
    </source>
</evidence>
<keyword evidence="6 7" id="KW-0539">Nucleus</keyword>
<proteinExistence type="inferred from homology"/>
<dbReference type="InterPro" id="IPR008851">
    <property type="entry name" value="TFIIF-alpha"/>
</dbReference>
<evidence type="ECO:0000256" key="5">
    <source>
        <dbReference type="ARBA" id="ARBA00023163"/>
    </source>
</evidence>
<protein>
    <recommendedName>
        <fullName evidence="7">Transcription initiation factor IIF subunit alpha</fullName>
    </recommendedName>
</protein>
<dbReference type="SUPFAM" id="SSF50916">
    <property type="entry name" value="Rap30/74 interaction domains"/>
    <property type="match status" value="1"/>
</dbReference>
<comment type="function">
    <text evidence="7">TFIIF is a general transcription initiation factor that binds to RNA polymerase II and helps to recruit it to the initiation complex in collaboration with TFIIB. It promotes transcription elongation.</text>
</comment>
<evidence type="ECO:0000313" key="9">
    <source>
        <dbReference type="EMBL" id="RDW77197.1"/>
    </source>
</evidence>
<feature type="region of interest" description="Disordered" evidence="8">
    <location>
        <begin position="1"/>
        <end position="98"/>
    </location>
</feature>
<feature type="compositionally biased region" description="Acidic residues" evidence="8">
    <location>
        <begin position="403"/>
        <end position="417"/>
    </location>
</feature>
<keyword evidence="10" id="KW-1185">Reference proteome</keyword>
<dbReference type="GO" id="GO:0032968">
    <property type="term" value="P:positive regulation of transcription elongation by RNA polymerase II"/>
    <property type="evidence" value="ECO:0007669"/>
    <property type="project" value="InterPro"/>
</dbReference>
<keyword evidence="4 7" id="KW-0238">DNA-binding</keyword>
<dbReference type="STRING" id="1849047.A0A3D8RSY2"/>
<evidence type="ECO:0000256" key="7">
    <source>
        <dbReference type="RuleBase" id="RU366044"/>
    </source>
</evidence>
<feature type="compositionally biased region" description="Low complexity" evidence="8">
    <location>
        <begin position="656"/>
        <end position="674"/>
    </location>
</feature>
<dbReference type="PANTHER" id="PTHR13011">
    <property type="entry name" value="TFIIF-ALPHA"/>
    <property type="match status" value="1"/>
</dbReference>
<sequence>MSASPSGMSNGRTPTPNAGPGGAPQFIRKPKAADPLRPRTKKPVRRPNVAPGTNGAASGKAPAEKAFHGAGQGLFPRPKPNPNLPKANGGWTHAPQGEYHDFPLVTTKRALREGLRHHIARFTAKRDVDPADQDEFTRPLALHRRDPRQPARGEAPKEEEPVPGEPMDSKEKEKLEILKAEKEARRAADLAQIAPTGNNAAAAVKKPQAFRNEKTTQVHRLDKTAQQKKESDLRYEEALPWHLEDADNKNTWVGNYEAALSDTNVILLVDGGTFRMVPLEKWYKFTPKNQFKTLTIEEAEAQIAKKTKESRWVMKTQEKQKKEEEEANNRRAAYGLYTVKSESNTFKNAKRETQDTDDLDFEADDLFQDDDEQVTVEPDKDEDVKDSKDRIKREMLGANLFGEADEGEVDQELDAEEKEALRRKKLGKGVKKALKKREQNLIYESDSEHPYSSSSEDDTSDEEKQAEIDRKKDEEAKAKAKLESSKAPSGTSSKGTNTPSGRPKHSDPLMRNKLKRPGSPNLSETEASGNESARKKHKKKHGQSSSQATGSSTPAPGTRPLSPTPGGQPQSPRKSSLVKLSMNPSKLADIQSSPPNPSPTGAMSDGEATGGEMSDGAGGKKKKIKLNYGKGSPSGSRAGSPAVGRSGSPGAGGSRAGTPASQGPAGARSPGSGPLQVSEVIAAIPSTGTSITDLMKKFAGRVGDKKGEQTDKKEFIKMVKENSVYGPDKLLRPKT</sequence>
<feature type="region of interest" description="Disordered" evidence="8">
    <location>
        <begin position="126"/>
        <end position="171"/>
    </location>
</feature>
<feature type="compositionally biased region" description="Low complexity" evidence="8">
    <location>
        <begin position="626"/>
        <end position="646"/>
    </location>
</feature>